<dbReference type="InterPro" id="IPR036322">
    <property type="entry name" value="WD40_repeat_dom_sf"/>
</dbReference>
<dbReference type="Pfam" id="PF21034">
    <property type="entry name" value="BCAS3_WD40"/>
    <property type="match status" value="1"/>
</dbReference>
<proteinExistence type="predicted"/>
<feature type="region of interest" description="Disordered" evidence="1">
    <location>
        <begin position="906"/>
        <end position="952"/>
    </location>
</feature>
<dbReference type="SUPFAM" id="SSF50978">
    <property type="entry name" value="WD40 repeat-like"/>
    <property type="match status" value="1"/>
</dbReference>
<dbReference type="WBParaSite" id="PTRK_0000623500.1">
    <property type="protein sequence ID" value="PTRK_0000623500.1"/>
    <property type="gene ID" value="PTRK_0000623500"/>
</dbReference>
<feature type="compositionally biased region" description="Basic residues" evidence="1">
    <location>
        <begin position="1"/>
        <end position="11"/>
    </location>
</feature>
<dbReference type="InterPro" id="IPR048382">
    <property type="entry name" value="BCAS3_WD40"/>
</dbReference>
<feature type="compositionally biased region" description="Low complexity" evidence="1">
    <location>
        <begin position="926"/>
        <end position="940"/>
    </location>
</feature>
<protein>
    <submittedName>
        <fullName evidence="4">BCAS3 domain-containing protein</fullName>
    </submittedName>
</protein>
<sequence length="952" mass="105443">MTSKSSKKKKSNVSTAMVHPIQNQDKSDDSKNFEPLDDKAAEQLCSSTMKPSEISFESSSSSEEEKTKIKSSTIEDGSNKNLEDDIIHQTSEVGKSIKPQLVPESNFLSSLSEAVTDVIPQNTPNSQHSAEQVLWVKIQNYNFDYKGTKTSHIILFGLARGYQIWLVMENGNIEEIVSERQGPLKIGHLLPYYPEPLHPHLCNVDKYAPKRPLMAMIEAFSPTPESQFCQISFLSFITSTIVTKINFHEPIADVQSSNQCLLVLFTNKIVILDQLTYTVQHEINNIILGCLSSSNSNDLAGCLPAVALSGAFIAYVDKNFNKNLQSCGGAVIEENNTSVSSQFYNAAKTLTKSVGIFSGSIKPSHSRDGSISTDDYGIVTIIDVEKMVPSKASSKIPQNANEYTLAHFVAHDSPIGFLAFAPQSNLLLTAPQSTTLLHLFNINIHSGSSALTTVTHLYTLNRGTSAAKIIDVSFSNDCRWLLVTTNHGTSHLFAINPYGGSVTNRTHSGKFVNKEGKFERSAGIAAENVSSKGRNEKINTNTFFKEHPSVIFHSNLSKSVINPRVQYHSRPINLSSVSKIKPRLFSTENFSAWATDNTFIDLTSMAKSNRNVNEGYTRKFESGRKIATKFIPSFSHEIIDNSNEKNSLHSLKQSILIVNNEGLLTEYTIHLKKERHNSNTSITSTTLSELFSSSPSGGNFMGFTNTTQGQGNSSPTQGQTNDPKIHVKVIPKLQWVLQRTKSCVDLRLPIKENNPILNMINKVKMIDEEELSSKRPKSPSSPTILNNWVENIEASTYSGPHRRLWMGPQILFAQYAINEQHSSADLITPSYETNCMNSKCVPIVYETKRSSQTFQQGSNNTTGNDYDSSSSHVICSRSWSQNNEITLFNHDDTNSSIKTKIEEAMKEMSSNSIDDFDKTDSIRLPSSISTSSSGRSYSDSNQDLMQLSGMDL</sequence>
<dbReference type="AlphaFoldDB" id="A0A0N4ZEQ2"/>
<dbReference type="GO" id="GO:0042594">
    <property type="term" value="P:response to starvation"/>
    <property type="evidence" value="ECO:0007669"/>
    <property type="project" value="TreeGrafter"/>
</dbReference>
<dbReference type="Proteomes" id="UP000038045">
    <property type="component" value="Unplaced"/>
</dbReference>
<dbReference type="GO" id="GO:0006914">
    <property type="term" value="P:autophagy"/>
    <property type="evidence" value="ECO:0007669"/>
    <property type="project" value="InterPro"/>
</dbReference>
<organism evidence="3 4">
    <name type="scientific">Parastrongyloides trichosuri</name>
    <name type="common">Possum-specific nematode worm</name>
    <dbReference type="NCBI Taxonomy" id="131310"/>
    <lineage>
        <taxon>Eukaryota</taxon>
        <taxon>Metazoa</taxon>
        <taxon>Ecdysozoa</taxon>
        <taxon>Nematoda</taxon>
        <taxon>Chromadorea</taxon>
        <taxon>Rhabditida</taxon>
        <taxon>Tylenchina</taxon>
        <taxon>Panagrolaimomorpha</taxon>
        <taxon>Strongyloidoidea</taxon>
        <taxon>Strongyloididae</taxon>
        <taxon>Parastrongyloides</taxon>
    </lineage>
</organism>
<dbReference type="PANTHER" id="PTHR13268">
    <property type="entry name" value="BREAST CARCINOMA AMPLIFIED SEQUENCE 3"/>
    <property type="match status" value="1"/>
</dbReference>
<name>A0A0N4ZEQ2_PARTI</name>
<dbReference type="Gene3D" id="2.130.10.10">
    <property type="entry name" value="YVTN repeat-like/Quinoprotein amine dehydrogenase"/>
    <property type="match status" value="1"/>
</dbReference>
<accession>A0A0N4ZEQ2</accession>
<feature type="domain" description="BCAS3 WD40" evidence="2">
    <location>
        <begin position="145"/>
        <end position="525"/>
    </location>
</feature>
<evidence type="ECO:0000259" key="2">
    <source>
        <dbReference type="Pfam" id="PF21034"/>
    </source>
</evidence>
<feature type="compositionally biased region" description="Low complexity" evidence="1">
    <location>
        <begin position="52"/>
        <end position="61"/>
    </location>
</feature>
<dbReference type="GO" id="GO:0005737">
    <property type="term" value="C:cytoplasm"/>
    <property type="evidence" value="ECO:0007669"/>
    <property type="project" value="TreeGrafter"/>
</dbReference>
<dbReference type="PANTHER" id="PTHR13268:SF0">
    <property type="entry name" value="BCAS3 MICROTUBULE ASSOCIATED CELL MIGRATION FACTOR"/>
    <property type="match status" value="1"/>
</dbReference>
<feature type="region of interest" description="Disordered" evidence="1">
    <location>
        <begin position="1"/>
        <end position="82"/>
    </location>
</feature>
<dbReference type="InterPro" id="IPR045142">
    <property type="entry name" value="BCAS3-like"/>
</dbReference>
<dbReference type="InterPro" id="IPR015943">
    <property type="entry name" value="WD40/YVTN_repeat-like_dom_sf"/>
</dbReference>
<evidence type="ECO:0000313" key="4">
    <source>
        <dbReference type="WBParaSite" id="PTRK_0000623500.1"/>
    </source>
</evidence>
<dbReference type="STRING" id="131310.A0A0N4ZEQ2"/>
<reference evidence="4" key="1">
    <citation type="submission" date="2017-02" db="UniProtKB">
        <authorList>
            <consortium name="WormBaseParasite"/>
        </authorList>
    </citation>
    <scope>IDENTIFICATION</scope>
</reference>
<feature type="compositionally biased region" description="Basic and acidic residues" evidence="1">
    <location>
        <begin position="25"/>
        <end position="41"/>
    </location>
</feature>
<evidence type="ECO:0000313" key="3">
    <source>
        <dbReference type="Proteomes" id="UP000038045"/>
    </source>
</evidence>
<evidence type="ECO:0000256" key="1">
    <source>
        <dbReference type="SAM" id="MobiDB-lite"/>
    </source>
</evidence>
<keyword evidence="3" id="KW-1185">Reference proteome</keyword>